<dbReference type="Gene3D" id="1.10.760.10">
    <property type="entry name" value="Cytochrome c-like domain"/>
    <property type="match status" value="2"/>
</dbReference>
<evidence type="ECO:0000256" key="3">
    <source>
        <dbReference type="ARBA" id="ARBA00022723"/>
    </source>
</evidence>
<dbReference type="InterPro" id="IPR036909">
    <property type="entry name" value="Cyt_c-like_dom_sf"/>
</dbReference>
<keyword evidence="3" id="KW-0479">Metal-binding</keyword>
<dbReference type="GO" id="GO:0042597">
    <property type="term" value="C:periplasmic space"/>
    <property type="evidence" value="ECO:0007669"/>
    <property type="project" value="UniProtKB-SubCell"/>
</dbReference>
<organism evidence="10">
    <name type="scientific">hydrothermal vent metagenome</name>
    <dbReference type="NCBI Taxonomy" id="652676"/>
    <lineage>
        <taxon>unclassified sequences</taxon>
        <taxon>metagenomes</taxon>
        <taxon>ecological metagenomes</taxon>
    </lineage>
</organism>
<keyword evidence="2" id="KW-0349">Heme</keyword>
<name>A0A3B0XTE2_9ZZZZ</name>
<evidence type="ECO:0000256" key="4">
    <source>
        <dbReference type="ARBA" id="ARBA00022729"/>
    </source>
</evidence>
<evidence type="ECO:0000313" key="10">
    <source>
        <dbReference type="EMBL" id="VAW59374.1"/>
    </source>
</evidence>
<keyword evidence="7" id="KW-0408">Iron</keyword>
<dbReference type="EMBL" id="UOFG01000078">
    <property type="protein sequence ID" value="VAW59374.1"/>
    <property type="molecule type" value="Genomic_DNA"/>
</dbReference>
<gene>
    <name evidence="10" type="ORF">MNBD_GAMMA11-1978</name>
</gene>
<dbReference type="GO" id="GO:0020037">
    <property type="term" value="F:heme binding"/>
    <property type="evidence" value="ECO:0007669"/>
    <property type="project" value="InterPro"/>
</dbReference>
<keyword evidence="6 10" id="KW-0560">Oxidoreductase</keyword>
<evidence type="ECO:0000259" key="9">
    <source>
        <dbReference type="PROSITE" id="PS51007"/>
    </source>
</evidence>
<dbReference type="PIRSF" id="PIRSF000294">
    <property type="entry name" value="Cytochrome-c_peroxidase"/>
    <property type="match status" value="1"/>
</dbReference>
<reference evidence="10" key="1">
    <citation type="submission" date="2018-06" db="EMBL/GenBank/DDBJ databases">
        <authorList>
            <person name="Zhirakovskaya E."/>
        </authorList>
    </citation>
    <scope>NUCLEOTIDE SEQUENCE</scope>
</reference>
<dbReference type="InterPro" id="IPR051395">
    <property type="entry name" value="Cytochrome_c_Peroxidase/MauG"/>
</dbReference>
<evidence type="ECO:0000256" key="6">
    <source>
        <dbReference type="ARBA" id="ARBA00023002"/>
    </source>
</evidence>
<evidence type="ECO:0000256" key="5">
    <source>
        <dbReference type="ARBA" id="ARBA00022764"/>
    </source>
</evidence>
<dbReference type="InterPro" id="IPR009056">
    <property type="entry name" value="Cyt_c-like_dom"/>
</dbReference>
<accession>A0A3B0XTE2</accession>
<feature type="domain" description="Cytochrome c" evidence="9">
    <location>
        <begin position="199"/>
        <end position="318"/>
    </location>
</feature>
<dbReference type="GO" id="GO:0004130">
    <property type="term" value="F:cytochrome-c peroxidase activity"/>
    <property type="evidence" value="ECO:0007669"/>
    <property type="project" value="UniProtKB-EC"/>
</dbReference>
<dbReference type="GO" id="GO:0009055">
    <property type="term" value="F:electron transfer activity"/>
    <property type="evidence" value="ECO:0007669"/>
    <property type="project" value="InterPro"/>
</dbReference>
<evidence type="ECO:0000256" key="2">
    <source>
        <dbReference type="ARBA" id="ARBA00022617"/>
    </source>
</evidence>
<feature type="domain" description="Cytochrome c" evidence="9">
    <location>
        <begin position="48"/>
        <end position="149"/>
    </location>
</feature>
<keyword evidence="10" id="KW-0575">Peroxidase</keyword>
<keyword evidence="8" id="KW-0812">Transmembrane</keyword>
<keyword evidence="5" id="KW-0574">Periplasm</keyword>
<keyword evidence="8" id="KW-0472">Membrane</keyword>
<comment type="subcellular location">
    <subcellularLocation>
        <location evidence="1">Periplasm</location>
    </subcellularLocation>
</comment>
<dbReference type="SUPFAM" id="SSF46626">
    <property type="entry name" value="Cytochrome c"/>
    <property type="match status" value="2"/>
</dbReference>
<evidence type="ECO:0000256" key="7">
    <source>
        <dbReference type="ARBA" id="ARBA00023004"/>
    </source>
</evidence>
<dbReference type="Pfam" id="PF03150">
    <property type="entry name" value="CCP_MauG"/>
    <property type="match status" value="1"/>
</dbReference>
<dbReference type="PANTHER" id="PTHR30600:SF7">
    <property type="entry name" value="CYTOCHROME C PEROXIDASE-RELATED"/>
    <property type="match status" value="1"/>
</dbReference>
<evidence type="ECO:0000256" key="1">
    <source>
        <dbReference type="ARBA" id="ARBA00004418"/>
    </source>
</evidence>
<proteinExistence type="predicted"/>
<evidence type="ECO:0000256" key="8">
    <source>
        <dbReference type="SAM" id="Phobius"/>
    </source>
</evidence>
<keyword evidence="8" id="KW-1133">Transmembrane helix</keyword>
<dbReference type="GO" id="GO:0046872">
    <property type="term" value="F:metal ion binding"/>
    <property type="evidence" value="ECO:0007669"/>
    <property type="project" value="UniProtKB-KW"/>
</dbReference>
<dbReference type="EC" id="1.11.1.5" evidence="10"/>
<dbReference type="AlphaFoldDB" id="A0A3B0XTE2"/>
<dbReference type="PROSITE" id="PS51007">
    <property type="entry name" value="CYTC"/>
    <property type="match status" value="2"/>
</dbReference>
<dbReference type="PANTHER" id="PTHR30600">
    <property type="entry name" value="CYTOCHROME C PEROXIDASE-RELATED"/>
    <property type="match status" value="1"/>
</dbReference>
<feature type="transmembrane region" description="Helical" evidence="8">
    <location>
        <begin position="6"/>
        <end position="24"/>
    </location>
</feature>
<dbReference type="InterPro" id="IPR026259">
    <property type="entry name" value="MauG/Cytc_peroxidase"/>
</dbReference>
<dbReference type="InterPro" id="IPR004852">
    <property type="entry name" value="Di-haem_cyt_c_peroxidsae"/>
</dbReference>
<keyword evidence="4" id="KW-0732">Signal</keyword>
<protein>
    <submittedName>
        <fullName evidence="10">Cytochrome c551 peroxidase</fullName>
        <ecNumber evidence="10">1.11.1.5</ecNumber>
    </submittedName>
</protein>
<sequence length="331" mass="37557">MHKYLHIRIAAIFILFFIFGRFPIADTSKKLKNEPILPIPFEIDLDAEKVSLGEDLFNDPGLSRNNRMSCAQCHQLARGGDDDLARSITNSGDADTINAPTVFNSVFNFRQTWRGAFKTLEAQAEGDLKNPRHSATNWKALIPYLNTNTGYVNRFTEIYPQGITRETVLNAIATYEKSLITPNSRFDQYLRGDDNILSYNELYGYRLFKYYGCIACHQGVNVGGNVFQKFGLFDNYFKYRGNITKADYGLMNVTGNKKDRFVFKVPALRNIEVTGPYLHDGSTQELKDVIKIMAKFQLGISIPDEHISNIEKFLHTLTGEYKGKSLAPSTK</sequence>